<proteinExistence type="predicted"/>
<evidence type="ECO:0000313" key="3">
    <source>
        <dbReference type="Proteomes" id="UP000331127"/>
    </source>
</evidence>
<reference evidence="2 3" key="1">
    <citation type="submission" date="2019-10" db="EMBL/GenBank/DDBJ databases">
        <title>Whole genome shotgun sequence of Acrocarpospora macrocephala NBRC 16266.</title>
        <authorList>
            <person name="Ichikawa N."/>
            <person name="Kimura A."/>
            <person name="Kitahashi Y."/>
            <person name="Komaki H."/>
            <person name="Oguchi A."/>
        </authorList>
    </citation>
    <scope>NUCLEOTIDE SEQUENCE [LARGE SCALE GENOMIC DNA]</scope>
    <source>
        <strain evidence="2 3">NBRC 16266</strain>
    </source>
</reference>
<organism evidence="2 3">
    <name type="scientific">Acrocarpospora macrocephala</name>
    <dbReference type="NCBI Taxonomy" id="150177"/>
    <lineage>
        <taxon>Bacteria</taxon>
        <taxon>Bacillati</taxon>
        <taxon>Actinomycetota</taxon>
        <taxon>Actinomycetes</taxon>
        <taxon>Streptosporangiales</taxon>
        <taxon>Streptosporangiaceae</taxon>
        <taxon>Acrocarpospora</taxon>
    </lineage>
</organism>
<dbReference type="Proteomes" id="UP000331127">
    <property type="component" value="Unassembled WGS sequence"/>
</dbReference>
<name>A0A5M3X474_9ACTN</name>
<evidence type="ECO:0000313" key="2">
    <source>
        <dbReference type="EMBL" id="GES15426.1"/>
    </source>
</evidence>
<sequence length="58" mass="6843">MPKLTPAIRHERKARKKRLRNLLRQAIIEQKAERAERHAANAPVPREGVPRTRRASRR</sequence>
<keyword evidence="3" id="KW-1185">Reference proteome</keyword>
<feature type="region of interest" description="Disordered" evidence="1">
    <location>
        <begin position="32"/>
        <end position="58"/>
    </location>
</feature>
<gene>
    <name evidence="2" type="ORF">Amac_090230</name>
</gene>
<evidence type="ECO:0000256" key="1">
    <source>
        <dbReference type="SAM" id="MobiDB-lite"/>
    </source>
</evidence>
<dbReference type="RefSeq" id="WP_155360554.1">
    <property type="nucleotide sequence ID" value="NZ_BAAAHL010000029.1"/>
</dbReference>
<dbReference type="EMBL" id="BLAE01000076">
    <property type="protein sequence ID" value="GES15426.1"/>
    <property type="molecule type" value="Genomic_DNA"/>
</dbReference>
<dbReference type="AlphaFoldDB" id="A0A5M3X474"/>
<dbReference type="OrthoDB" id="3543160at2"/>
<accession>A0A5M3X474</accession>
<comment type="caution">
    <text evidence="2">The sequence shown here is derived from an EMBL/GenBank/DDBJ whole genome shotgun (WGS) entry which is preliminary data.</text>
</comment>
<protein>
    <submittedName>
        <fullName evidence="2">Uncharacterized protein</fullName>
    </submittedName>
</protein>